<evidence type="ECO:0000259" key="1">
    <source>
        <dbReference type="Pfam" id="PF08759"/>
    </source>
</evidence>
<organism evidence="2 3">
    <name type="scientific">Morganella psychrotolerans</name>
    <dbReference type="NCBI Taxonomy" id="368603"/>
    <lineage>
        <taxon>Bacteria</taxon>
        <taxon>Pseudomonadati</taxon>
        <taxon>Pseudomonadota</taxon>
        <taxon>Gammaproteobacteria</taxon>
        <taxon>Enterobacterales</taxon>
        <taxon>Morganellaceae</taxon>
        <taxon>Morganella</taxon>
    </lineage>
</organism>
<dbReference type="Proteomes" id="UP000092247">
    <property type="component" value="Unassembled WGS sequence"/>
</dbReference>
<evidence type="ECO:0000313" key="3">
    <source>
        <dbReference type="Proteomes" id="UP000092247"/>
    </source>
</evidence>
<gene>
    <name evidence="2" type="ORF">AYY17_16730</name>
</gene>
<dbReference type="InterPro" id="IPR014869">
    <property type="entry name" value="GT-D"/>
</dbReference>
<proteinExistence type="predicted"/>
<comment type="caution">
    <text evidence="2">The sequence shown here is derived from an EMBL/GenBank/DDBJ whole genome shotgun (WGS) entry which is preliminary data.</text>
</comment>
<feature type="domain" description="Glycosyltransferase GT-D fold" evidence="1">
    <location>
        <begin position="1"/>
        <end position="88"/>
    </location>
</feature>
<sequence length="103" mass="11403">MCIVTGANSRLNPEHYLFSNIKTKDIIFTKNKDAYDEIDLITSQCMQKNNVDLFLIALGPTGTVLSSRLSDKNKIALDIGHLTNSYDTAFNGKPVPELLPIGF</sequence>
<evidence type="ECO:0000313" key="2">
    <source>
        <dbReference type="EMBL" id="OBU10230.1"/>
    </source>
</evidence>
<dbReference type="EMBL" id="LZEX01000005">
    <property type="protein sequence ID" value="OBU10230.1"/>
    <property type="molecule type" value="Genomic_DNA"/>
</dbReference>
<accession>A0A1B8HLT6</accession>
<name>A0A1B8HLT6_9GAMM</name>
<dbReference type="AlphaFoldDB" id="A0A1B8HLT6"/>
<protein>
    <recommendedName>
        <fullName evidence="1">Glycosyltransferase GT-D fold domain-containing protein</fullName>
    </recommendedName>
</protein>
<reference evidence="2 3" key="1">
    <citation type="submission" date="2016-06" db="EMBL/GenBank/DDBJ databases">
        <authorList>
            <person name="Kjaerup R.B."/>
            <person name="Dalgaard T.S."/>
            <person name="Juul-Madsen H.R."/>
        </authorList>
    </citation>
    <scope>NUCLEOTIDE SEQUENCE [LARGE SCALE GENOMIC DNA]</scope>
    <source>
        <strain evidence="2 3">GCSL-Mp3</strain>
    </source>
</reference>
<dbReference type="Pfam" id="PF08759">
    <property type="entry name" value="GT-D"/>
    <property type="match status" value="1"/>
</dbReference>